<keyword evidence="6 12" id="KW-1133">Transmembrane helix</keyword>
<dbReference type="InterPro" id="IPR000462">
    <property type="entry name" value="CDP-OH_P_trans"/>
</dbReference>
<evidence type="ECO:0000313" key="14">
    <source>
        <dbReference type="Proteomes" id="UP001165667"/>
    </source>
</evidence>
<feature type="transmembrane region" description="Helical" evidence="12">
    <location>
        <begin position="187"/>
        <end position="204"/>
    </location>
</feature>
<evidence type="ECO:0000256" key="1">
    <source>
        <dbReference type="ARBA" id="ARBA00004141"/>
    </source>
</evidence>
<evidence type="ECO:0000256" key="9">
    <source>
        <dbReference type="ARBA" id="ARBA00023209"/>
    </source>
</evidence>
<evidence type="ECO:0000256" key="3">
    <source>
        <dbReference type="ARBA" id="ARBA00022516"/>
    </source>
</evidence>
<accession>A0AA41Z768</accession>
<evidence type="ECO:0000256" key="8">
    <source>
        <dbReference type="ARBA" id="ARBA00023136"/>
    </source>
</evidence>
<proteinExistence type="inferred from homology"/>
<feature type="transmembrane region" description="Helical" evidence="12">
    <location>
        <begin position="152"/>
        <end position="175"/>
    </location>
</feature>
<evidence type="ECO:0000256" key="12">
    <source>
        <dbReference type="SAM" id="Phobius"/>
    </source>
</evidence>
<dbReference type="InterPro" id="IPR050324">
    <property type="entry name" value="CDP-alcohol_PTase-I"/>
</dbReference>
<dbReference type="Gene3D" id="1.20.120.1760">
    <property type="match status" value="1"/>
</dbReference>
<comment type="subcellular location">
    <subcellularLocation>
        <location evidence="1">Membrane</location>
        <topology evidence="1">Multi-pass membrane protein</topology>
    </subcellularLocation>
</comment>
<dbReference type="Pfam" id="PF01066">
    <property type="entry name" value="CDP-OH_P_transf"/>
    <property type="match status" value="1"/>
</dbReference>
<dbReference type="GO" id="GO:0016020">
    <property type="term" value="C:membrane"/>
    <property type="evidence" value="ECO:0007669"/>
    <property type="project" value="UniProtKB-SubCell"/>
</dbReference>
<evidence type="ECO:0000256" key="11">
    <source>
        <dbReference type="RuleBase" id="RU003750"/>
    </source>
</evidence>
<evidence type="ECO:0000256" key="10">
    <source>
        <dbReference type="ARBA" id="ARBA00023264"/>
    </source>
</evidence>
<dbReference type="GO" id="GO:0016780">
    <property type="term" value="F:phosphotransferase activity, for other substituted phosphate groups"/>
    <property type="evidence" value="ECO:0007669"/>
    <property type="project" value="InterPro"/>
</dbReference>
<keyword evidence="4 11" id="KW-0808">Transferase</keyword>
<keyword evidence="14" id="KW-1185">Reference proteome</keyword>
<protein>
    <submittedName>
        <fullName evidence="13">Phosphatidylcholine/phosphatidylserine synthase</fullName>
    </submittedName>
</protein>
<dbReference type="InterPro" id="IPR048254">
    <property type="entry name" value="CDP_ALCOHOL_P_TRANSF_CS"/>
</dbReference>
<evidence type="ECO:0000256" key="2">
    <source>
        <dbReference type="ARBA" id="ARBA00010441"/>
    </source>
</evidence>
<gene>
    <name evidence="13" type="ORF">M8523_21065</name>
</gene>
<feature type="transmembrane region" description="Helical" evidence="12">
    <location>
        <begin position="33"/>
        <end position="55"/>
    </location>
</feature>
<reference evidence="13" key="1">
    <citation type="submission" date="2022-05" db="EMBL/GenBank/DDBJ databases">
        <authorList>
            <person name="Pankratov T."/>
        </authorList>
    </citation>
    <scope>NUCLEOTIDE SEQUENCE</scope>
    <source>
        <strain evidence="13">BP6-180914</strain>
    </source>
</reference>
<evidence type="ECO:0000256" key="4">
    <source>
        <dbReference type="ARBA" id="ARBA00022679"/>
    </source>
</evidence>
<keyword evidence="7" id="KW-0443">Lipid metabolism</keyword>
<dbReference type="GO" id="GO:0008654">
    <property type="term" value="P:phospholipid biosynthetic process"/>
    <property type="evidence" value="ECO:0007669"/>
    <property type="project" value="UniProtKB-KW"/>
</dbReference>
<keyword evidence="3" id="KW-0444">Lipid biosynthesis</keyword>
<keyword evidence="8 12" id="KW-0472">Membrane</keyword>
<keyword evidence="9" id="KW-0594">Phospholipid biosynthesis</keyword>
<dbReference type="AlphaFoldDB" id="A0AA41Z768"/>
<keyword evidence="5 12" id="KW-0812">Transmembrane</keyword>
<feature type="transmembrane region" description="Helical" evidence="12">
    <location>
        <begin position="121"/>
        <end position="140"/>
    </location>
</feature>
<dbReference type="Proteomes" id="UP001165667">
    <property type="component" value="Unassembled WGS sequence"/>
</dbReference>
<dbReference type="PANTHER" id="PTHR14269:SF61">
    <property type="entry name" value="CDP-DIACYLGLYCEROL--SERINE O-PHOSPHATIDYLTRANSFERASE"/>
    <property type="match status" value="1"/>
</dbReference>
<comment type="caution">
    <text evidence="13">The sequence shown here is derived from an EMBL/GenBank/DDBJ whole genome shotgun (WGS) entry which is preliminary data.</text>
</comment>
<evidence type="ECO:0000313" key="13">
    <source>
        <dbReference type="EMBL" id="MCW6510512.1"/>
    </source>
</evidence>
<evidence type="ECO:0000256" key="5">
    <source>
        <dbReference type="ARBA" id="ARBA00022692"/>
    </source>
</evidence>
<feature type="transmembrane region" description="Helical" evidence="12">
    <location>
        <begin position="224"/>
        <end position="255"/>
    </location>
</feature>
<keyword evidence="10" id="KW-1208">Phospholipid metabolism</keyword>
<name>A0AA41Z768_9HYPH</name>
<evidence type="ECO:0000256" key="7">
    <source>
        <dbReference type="ARBA" id="ARBA00023098"/>
    </source>
</evidence>
<dbReference type="EMBL" id="JAMOIM010000016">
    <property type="protein sequence ID" value="MCW6510512.1"/>
    <property type="molecule type" value="Genomic_DNA"/>
</dbReference>
<dbReference type="RefSeq" id="WP_282586891.1">
    <property type="nucleotide sequence ID" value="NZ_JAMOIM010000016.1"/>
</dbReference>
<dbReference type="PROSITE" id="PS00379">
    <property type="entry name" value="CDP_ALCOHOL_P_TRANSF"/>
    <property type="match status" value="1"/>
</dbReference>
<organism evidence="13 14">
    <name type="scientific">Lichenifustis flavocetrariae</name>
    <dbReference type="NCBI Taxonomy" id="2949735"/>
    <lineage>
        <taxon>Bacteria</taxon>
        <taxon>Pseudomonadati</taxon>
        <taxon>Pseudomonadota</taxon>
        <taxon>Alphaproteobacteria</taxon>
        <taxon>Hyphomicrobiales</taxon>
        <taxon>Lichenihabitantaceae</taxon>
        <taxon>Lichenifustis</taxon>
    </lineage>
</organism>
<sequence length="283" mass="31295">MTDSELDDDLQDLPPRLETLPRQRRFRKVPVRYILPNLITLVALCLGLTAIRFAVEGRFELAVLTILAAAVFDGLDGRIARALQGTTKFGAELDSLADFVDFGVAPALTLYLWSLSSIKSFGWFAALVFAVACALRLARFNVALEDPDKPAWTSHFFTGMPAPAGAVVAMLPLYLHFSVLDLQNSRAWVVAQIVYLLIVAGLMASRIPHFSAKNLGRVPRENVIVVLFGVATALLLLATFTMEMLAVMTVFYLCFIPFSIRRFRLYLQEDERSHAAAAELNSA</sequence>
<evidence type="ECO:0000256" key="6">
    <source>
        <dbReference type="ARBA" id="ARBA00022989"/>
    </source>
</evidence>
<dbReference type="PANTHER" id="PTHR14269">
    <property type="entry name" value="CDP-DIACYLGLYCEROL--GLYCEROL-3-PHOSPHATE 3-PHOSPHATIDYLTRANSFERASE-RELATED"/>
    <property type="match status" value="1"/>
</dbReference>
<comment type="similarity">
    <text evidence="2 11">Belongs to the CDP-alcohol phosphatidyltransferase class-I family.</text>
</comment>
<dbReference type="InterPro" id="IPR043130">
    <property type="entry name" value="CDP-OH_PTrfase_TM_dom"/>
</dbReference>